<evidence type="ECO:0000256" key="8">
    <source>
        <dbReference type="ARBA" id="ARBA00023136"/>
    </source>
</evidence>
<dbReference type="EMBL" id="DXHV01000079">
    <property type="protein sequence ID" value="HIW01392.1"/>
    <property type="molecule type" value="Genomic_DNA"/>
</dbReference>
<evidence type="ECO:0000256" key="6">
    <source>
        <dbReference type="ARBA" id="ARBA00022989"/>
    </source>
</evidence>
<dbReference type="GO" id="GO:0019645">
    <property type="term" value="P:anaerobic electron transport chain"/>
    <property type="evidence" value="ECO:0007669"/>
    <property type="project" value="TreeGrafter"/>
</dbReference>
<protein>
    <submittedName>
        <fullName evidence="11">Sulfate reduction electron transfer complex DsrMKJOP subunit DsrM</fullName>
    </submittedName>
</protein>
<evidence type="ECO:0000259" key="10">
    <source>
        <dbReference type="Pfam" id="PF02665"/>
    </source>
</evidence>
<keyword evidence="6 9" id="KW-1133">Transmembrane helix</keyword>
<evidence type="ECO:0000256" key="2">
    <source>
        <dbReference type="ARBA" id="ARBA00022448"/>
    </source>
</evidence>
<organism evidence="11 12">
    <name type="scientific">Candidatus Desulfovibrio intestinipullorum</name>
    <dbReference type="NCBI Taxonomy" id="2838536"/>
    <lineage>
        <taxon>Bacteria</taxon>
        <taxon>Pseudomonadati</taxon>
        <taxon>Thermodesulfobacteriota</taxon>
        <taxon>Desulfovibrionia</taxon>
        <taxon>Desulfovibrionales</taxon>
        <taxon>Desulfovibrionaceae</taxon>
        <taxon>Desulfovibrio</taxon>
    </lineage>
</organism>
<keyword evidence="2" id="KW-0813">Transport</keyword>
<feature type="domain" description="NarG-like" evidence="10">
    <location>
        <begin position="123"/>
        <end position="280"/>
    </location>
</feature>
<comment type="caution">
    <text evidence="11">The sequence shown here is derived from an EMBL/GenBank/DDBJ whole genome shotgun (WGS) entry which is preliminary data.</text>
</comment>
<gene>
    <name evidence="11" type="primary">dsrM</name>
    <name evidence="11" type="ORF">H9894_09445</name>
</gene>
<dbReference type="InterPro" id="IPR023234">
    <property type="entry name" value="NarG-like_domain"/>
</dbReference>
<reference evidence="11" key="2">
    <citation type="submission" date="2021-04" db="EMBL/GenBank/DDBJ databases">
        <authorList>
            <person name="Gilroy R."/>
        </authorList>
    </citation>
    <scope>NUCLEOTIDE SEQUENCE</scope>
    <source>
        <strain evidence="11">ChiHecec2B26-446</strain>
    </source>
</reference>
<dbReference type="GO" id="GO:0009055">
    <property type="term" value="F:electron transfer activity"/>
    <property type="evidence" value="ECO:0007669"/>
    <property type="project" value="TreeGrafter"/>
</dbReference>
<dbReference type="PANTHER" id="PTHR30598">
    <property type="entry name" value="NITRATE REDUCTASE PRIVATE CHAPERONE, REDOX ENZYME MATURATION PROTEIN REMP FAMILY"/>
    <property type="match status" value="1"/>
</dbReference>
<comment type="subcellular location">
    <subcellularLocation>
        <location evidence="1">Cell membrane</location>
        <topology evidence="1">Multi-pass membrane protein</topology>
    </subcellularLocation>
</comment>
<feature type="transmembrane region" description="Helical" evidence="9">
    <location>
        <begin position="167"/>
        <end position="190"/>
    </location>
</feature>
<evidence type="ECO:0000313" key="12">
    <source>
        <dbReference type="Proteomes" id="UP000886752"/>
    </source>
</evidence>
<dbReference type="Pfam" id="PF02665">
    <property type="entry name" value="Nitrate_red_gam"/>
    <property type="match status" value="1"/>
</dbReference>
<reference evidence="11" key="1">
    <citation type="journal article" date="2021" name="PeerJ">
        <title>Extensive microbial diversity within the chicken gut microbiome revealed by metagenomics and culture.</title>
        <authorList>
            <person name="Gilroy R."/>
            <person name="Ravi A."/>
            <person name="Getino M."/>
            <person name="Pursley I."/>
            <person name="Horton D.L."/>
            <person name="Alikhan N.F."/>
            <person name="Baker D."/>
            <person name="Gharbi K."/>
            <person name="Hall N."/>
            <person name="Watson M."/>
            <person name="Adriaenssens E.M."/>
            <person name="Foster-Nyarko E."/>
            <person name="Jarju S."/>
            <person name="Secka A."/>
            <person name="Antonio M."/>
            <person name="Oren A."/>
            <person name="Chaudhuri R.R."/>
            <person name="La Ragione R."/>
            <person name="Hildebrand F."/>
            <person name="Pallen M.J."/>
        </authorList>
    </citation>
    <scope>NUCLEOTIDE SEQUENCE</scope>
    <source>
        <strain evidence="11">ChiHecec2B26-446</strain>
    </source>
</reference>
<dbReference type="NCBIfam" id="NF038037">
    <property type="entry name" value="cytob_DsrM"/>
    <property type="match status" value="1"/>
</dbReference>
<keyword evidence="8 9" id="KW-0472">Membrane</keyword>
<dbReference type="InterPro" id="IPR047660">
    <property type="entry name" value="DsrM"/>
</dbReference>
<keyword evidence="4 9" id="KW-0812">Transmembrane</keyword>
<keyword evidence="3" id="KW-1003">Cell membrane</keyword>
<feature type="transmembrane region" description="Helical" evidence="9">
    <location>
        <begin position="30"/>
        <end position="49"/>
    </location>
</feature>
<evidence type="ECO:0000256" key="3">
    <source>
        <dbReference type="ARBA" id="ARBA00022475"/>
    </source>
</evidence>
<feature type="transmembrane region" description="Helical" evidence="9">
    <location>
        <begin position="127"/>
        <end position="147"/>
    </location>
</feature>
<keyword evidence="5" id="KW-0249">Electron transport</keyword>
<evidence type="ECO:0000313" key="11">
    <source>
        <dbReference type="EMBL" id="HIW01392.1"/>
    </source>
</evidence>
<evidence type="ECO:0000256" key="4">
    <source>
        <dbReference type="ARBA" id="ARBA00022692"/>
    </source>
</evidence>
<dbReference type="Proteomes" id="UP000886752">
    <property type="component" value="Unassembled WGS sequence"/>
</dbReference>
<dbReference type="AlphaFoldDB" id="A0A9D1PX57"/>
<dbReference type="GO" id="GO:0020037">
    <property type="term" value="F:heme binding"/>
    <property type="evidence" value="ECO:0007669"/>
    <property type="project" value="TreeGrafter"/>
</dbReference>
<dbReference type="GO" id="GO:0005886">
    <property type="term" value="C:plasma membrane"/>
    <property type="evidence" value="ECO:0007669"/>
    <property type="project" value="UniProtKB-SubCell"/>
</dbReference>
<keyword evidence="7" id="KW-0560">Oxidoreductase</keyword>
<evidence type="ECO:0000256" key="9">
    <source>
        <dbReference type="SAM" id="Phobius"/>
    </source>
</evidence>
<evidence type="ECO:0000256" key="7">
    <source>
        <dbReference type="ARBA" id="ARBA00023002"/>
    </source>
</evidence>
<name>A0A9D1PX57_9BACT</name>
<evidence type="ECO:0000256" key="1">
    <source>
        <dbReference type="ARBA" id="ARBA00004651"/>
    </source>
</evidence>
<dbReference type="InterPro" id="IPR036197">
    <property type="entry name" value="NarG-like_sf"/>
</dbReference>
<evidence type="ECO:0000256" key="5">
    <source>
        <dbReference type="ARBA" id="ARBA00022982"/>
    </source>
</evidence>
<dbReference type="SUPFAM" id="SSF103501">
    <property type="entry name" value="Respiratory nitrate reductase 1 gamma chain"/>
    <property type="match status" value="1"/>
</dbReference>
<dbReference type="PANTHER" id="PTHR30598:SF3">
    <property type="entry name" value="RESPIRATORY NITRATE REDUCTASE 1 GAMMA CHAIN"/>
    <property type="match status" value="1"/>
</dbReference>
<accession>A0A9D1PX57</accession>
<dbReference type="Gene3D" id="1.20.950.20">
    <property type="entry name" value="Transmembrane di-heme cytochromes, Chain C"/>
    <property type="match status" value="1"/>
</dbReference>
<feature type="transmembrane region" description="Helical" evidence="9">
    <location>
        <begin position="255"/>
        <end position="273"/>
    </location>
</feature>
<feature type="transmembrane region" description="Helical" evidence="9">
    <location>
        <begin position="211"/>
        <end position="228"/>
    </location>
</feature>
<dbReference type="GO" id="GO:0008940">
    <property type="term" value="F:nitrate reductase activity"/>
    <property type="evidence" value="ECO:0007669"/>
    <property type="project" value="TreeGrafter"/>
</dbReference>
<dbReference type="InterPro" id="IPR051936">
    <property type="entry name" value="Heme-iron_electron_transfer"/>
</dbReference>
<proteinExistence type="predicted"/>
<sequence>MLNSLLVVALVAIIAWLGAAIGLGSLFGVVLPYVAIVVFLGGVVWRMVWWAKSPVPFAIPTTGGQEKSLDFIKQAQWDCPDTTLGVVKRMFLEVFLFRSLFRNVNAEIKQDDPVNGGPRLIYYSSKWLWVFALLFHYCFFIVFFRHFRFFVDPVPGCVSFMEMIDGFLQIGAPRFYLTGGLLLVAVLFLIGRRLVNPRVRYISLTQDYFPLFLILGIVVSGIAMRYFLKTDITQVKAFVMGLVHFNPISADGIDPIFFVHVCLVSTLLIYFPFSKLTHMAGIFFSPTRNLPCNTRRVRHVNPWNPPKDFLTYPEYEDLYREAMAGANLPLDKPLEAETKQKSGE</sequence>